<dbReference type="AlphaFoldDB" id="A0A401QGQ5"/>
<feature type="region of interest" description="Disordered" evidence="1">
    <location>
        <begin position="16"/>
        <end position="36"/>
    </location>
</feature>
<dbReference type="EMBL" id="BFAA01072981">
    <property type="protein sequence ID" value="GCB84497.1"/>
    <property type="molecule type" value="Genomic_DNA"/>
</dbReference>
<keyword evidence="3" id="KW-1185">Reference proteome</keyword>
<organism evidence="2 3">
    <name type="scientific">Scyliorhinus torazame</name>
    <name type="common">Cloudy catshark</name>
    <name type="synonym">Catulus torazame</name>
    <dbReference type="NCBI Taxonomy" id="75743"/>
    <lineage>
        <taxon>Eukaryota</taxon>
        <taxon>Metazoa</taxon>
        <taxon>Chordata</taxon>
        <taxon>Craniata</taxon>
        <taxon>Vertebrata</taxon>
        <taxon>Chondrichthyes</taxon>
        <taxon>Elasmobranchii</taxon>
        <taxon>Galeomorphii</taxon>
        <taxon>Galeoidea</taxon>
        <taxon>Carcharhiniformes</taxon>
        <taxon>Scyliorhinidae</taxon>
        <taxon>Scyliorhinus</taxon>
    </lineage>
</organism>
<evidence type="ECO:0000313" key="3">
    <source>
        <dbReference type="Proteomes" id="UP000288216"/>
    </source>
</evidence>
<evidence type="ECO:0000313" key="2">
    <source>
        <dbReference type="EMBL" id="GCB84497.1"/>
    </source>
</evidence>
<proteinExistence type="predicted"/>
<reference evidence="2 3" key="1">
    <citation type="journal article" date="2018" name="Nat. Ecol. Evol.">
        <title>Shark genomes provide insights into elasmobranch evolution and the origin of vertebrates.</title>
        <authorList>
            <person name="Hara Y"/>
            <person name="Yamaguchi K"/>
            <person name="Onimaru K"/>
            <person name="Kadota M"/>
            <person name="Koyanagi M"/>
            <person name="Keeley SD"/>
            <person name="Tatsumi K"/>
            <person name="Tanaka K"/>
            <person name="Motone F"/>
            <person name="Kageyama Y"/>
            <person name="Nozu R"/>
            <person name="Adachi N"/>
            <person name="Nishimura O"/>
            <person name="Nakagawa R"/>
            <person name="Tanegashima C"/>
            <person name="Kiyatake I"/>
            <person name="Matsumoto R"/>
            <person name="Murakumo K"/>
            <person name="Nishida K"/>
            <person name="Terakita A"/>
            <person name="Kuratani S"/>
            <person name="Sato K"/>
            <person name="Hyodo S Kuraku.S."/>
        </authorList>
    </citation>
    <scope>NUCLEOTIDE SEQUENCE [LARGE SCALE GENOMIC DNA]</scope>
</reference>
<sequence length="58" mass="6528">TLPEVPGKGWGCWCRSREDPEKRGLGQNSRSPRGGIGLWTGGDLQVWTLNREYFKASH</sequence>
<feature type="non-terminal residue" evidence="2">
    <location>
        <position position="1"/>
    </location>
</feature>
<dbReference type="Proteomes" id="UP000288216">
    <property type="component" value="Unassembled WGS sequence"/>
</dbReference>
<protein>
    <submittedName>
        <fullName evidence="2">Uncharacterized protein</fullName>
    </submittedName>
</protein>
<gene>
    <name evidence="2" type="ORF">scyTo_0025138</name>
</gene>
<comment type="caution">
    <text evidence="2">The sequence shown here is derived from an EMBL/GenBank/DDBJ whole genome shotgun (WGS) entry which is preliminary data.</text>
</comment>
<accession>A0A401QGQ5</accession>
<evidence type="ECO:0000256" key="1">
    <source>
        <dbReference type="SAM" id="MobiDB-lite"/>
    </source>
</evidence>
<name>A0A401QGQ5_SCYTO</name>